<keyword evidence="5" id="KW-1185">Reference proteome</keyword>
<reference evidence="5" key="1">
    <citation type="journal article" date="2021" name="ISME J.">
        <title>Evolutionary origin and ecological implication of a unique nif island in free-living Bradyrhizobium lineages.</title>
        <authorList>
            <person name="Tao J."/>
        </authorList>
    </citation>
    <scope>NUCLEOTIDE SEQUENCE [LARGE SCALE GENOMIC DNA]</scope>
    <source>
        <strain evidence="5">SZCCT0094</strain>
    </source>
</reference>
<organism evidence="4 5">
    <name type="scientific">Bradyrhizobium denitrificans</name>
    <dbReference type="NCBI Taxonomy" id="2734912"/>
    <lineage>
        <taxon>Bacteria</taxon>
        <taxon>Pseudomonadati</taxon>
        <taxon>Pseudomonadota</taxon>
        <taxon>Alphaproteobacteria</taxon>
        <taxon>Hyphomicrobiales</taxon>
        <taxon>Nitrobacteraceae</taxon>
        <taxon>Bradyrhizobium</taxon>
    </lineage>
</organism>
<evidence type="ECO:0008006" key="6">
    <source>
        <dbReference type="Google" id="ProtNLM"/>
    </source>
</evidence>
<name>A0ABS5GIU0_9BRAD</name>
<feature type="coiled-coil region" evidence="2">
    <location>
        <begin position="1132"/>
        <end position="1161"/>
    </location>
</feature>
<evidence type="ECO:0000313" key="5">
    <source>
        <dbReference type="Proteomes" id="UP001314635"/>
    </source>
</evidence>
<dbReference type="PROSITE" id="PS50005">
    <property type="entry name" value="TPR"/>
    <property type="match status" value="1"/>
</dbReference>
<dbReference type="PROSITE" id="PS51257">
    <property type="entry name" value="PROKAR_LIPOPROTEIN"/>
    <property type="match status" value="1"/>
</dbReference>
<feature type="region of interest" description="Disordered" evidence="3">
    <location>
        <begin position="107"/>
        <end position="134"/>
    </location>
</feature>
<evidence type="ECO:0000256" key="3">
    <source>
        <dbReference type="SAM" id="MobiDB-lite"/>
    </source>
</evidence>
<keyword evidence="2" id="KW-0175">Coiled coil</keyword>
<feature type="coiled-coil region" evidence="2">
    <location>
        <begin position="686"/>
        <end position="713"/>
    </location>
</feature>
<dbReference type="InterPro" id="IPR019734">
    <property type="entry name" value="TPR_rpt"/>
</dbReference>
<dbReference type="Gene3D" id="1.25.40.10">
    <property type="entry name" value="Tetratricopeptide repeat domain"/>
    <property type="match status" value="1"/>
</dbReference>
<gene>
    <name evidence="4" type="ORF">JQ619_36465</name>
</gene>
<keyword evidence="1" id="KW-0802">TPR repeat</keyword>
<comment type="caution">
    <text evidence="4">The sequence shown here is derived from an EMBL/GenBank/DDBJ whole genome shotgun (WGS) entry which is preliminary data.</text>
</comment>
<evidence type="ECO:0000313" key="4">
    <source>
        <dbReference type="EMBL" id="MBR1141255.1"/>
    </source>
</evidence>
<feature type="coiled-coil region" evidence="2">
    <location>
        <begin position="541"/>
        <end position="568"/>
    </location>
</feature>
<protein>
    <recommendedName>
        <fullName evidence="6">Tetratricopeptide repeat protein</fullName>
    </recommendedName>
</protein>
<dbReference type="SUPFAM" id="SSF48452">
    <property type="entry name" value="TPR-like"/>
    <property type="match status" value="1"/>
</dbReference>
<evidence type="ECO:0000256" key="1">
    <source>
        <dbReference type="PROSITE-ProRule" id="PRU00339"/>
    </source>
</evidence>
<feature type="repeat" description="TPR" evidence="1">
    <location>
        <begin position="415"/>
        <end position="448"/>
    </location>
</feature>
<dbReference type="EMBL" id="JAFCLK010000059">
    <property type="protein sequence ID" value="MBR1141255.1"/>
    <property type="molecule type" value="Genomic_DNA"/>
</dbReference>
<evidence type="ECO:0000256" key="2">
    <source>
        <dbReference type="SAM" id="Coils"/>
    </source>
</evidence>
<dbReference type="Proteomes" id="UP001314635">
    <property type="component" value="Unassembled WGS sequence"/>
</dbReference>
<accession>A0ABS5GIU0</accession>
<feature type="region of interest" description="Disordered" evidence="3">
    <location>
        <begin position="334"/>
        <end position="354"/>
    </location>
</feature>
<dbReference type="InterPro" id="IPR011990">
    <property type="entry name" value="TPR-like_helical_dom_sf"/>
</dbReference>
<dbReference type="SMART" id="SM00028">
    <property type="entry name" value="TPR"/>
    <property type="match status" value="3"/>
</dbReference>
<proteinExistence type="predicted"/>
<sequence length="1326" mass="146747">MTTMRRFHSASIIGFLTIIGCGPIASASFAQSSRDLMNMFGAIMQSAMVQATQTEWRKLPPITLTCVDETLRQRGISVQVLVNNGIGPTDTRVSDVIANCRAQGELRQANTRSQPAPEPGRISPAVPQLSQPNGGPFKYRVDKVPLGSTISFETANYKEYQCRPSDQFSGFTWCQKQRTERTSRGEYLSSYSLLHTDEGRVYYLNRSLDPAFFDPGEANEDIDRLSRTYGEQPRIISRPQRAAGMSGVIAYWGDVVLEQLDATAIATIASGRAPGGLLVDFAGNYQESIRQNLPIYRVSGGPGFVWAESHDTSGVGRLRFFAIDASTLATRPTVGPQANANLSPQVPPDPWKDCQSSDTEARLAGCTKVIDAKGADRVRLADAFDGRCSAYNQKQAYQSALSDCKTAIDLNPKYSYAYANLGATYLGLNDAANAVSVLNKAIALKTNFIWSRLSRAKALEAYGSNMDGALKDYQYALLIDPSNQVAKDGAVRLTMTLSPSPEAAASCLGDTNKQTAHIAEGTTAAPGAAMEIAVAAISSSAQTYRAKLDAQLAQVNQLNRDMEVAEKQQSAVTQPADERRKLLMDVQKLSDGVTESQARLDAISEKVTERERELKAESTKARQREIKQELERLRPALTAAEQDLNRRSLERDEAYSRAQQRGTDIAKALARSESIRAAKEGAESCARQIRAGIDALEQKVDEIRQQQREEAANAVRVNAENTLSDLSEFAQKNASLVPLEVGPLVAALKATLSAKDPSKTSDALSALQRRLEEIPEFKRFRTSREEARQESARAELDQLSDTARTISDFSESYAKRNITSDNVQPLIKLKARLSEVLVRPETNALKQAISESERELAQLHLEQAYHDYRAKHPIQSRNSLPAATDRNRLLVDGPLDETLILVNESGQASVVRNIRGDLVFDRGSATLCFLHDANLDAFGMSELKAKISEKGVRTFEISASPCAADRLERYDLVAVNRGLFATLPANLASSILKAVDRGLFTLLGSLSDRELQAARNADSIKSLQLENDLQKRVIDGFGLVSIANGTSVVCQTVSDHQKTHESLVTRAADRLQIELGSAPKVISTSIETAFVSTKRGQCGAIYSSSKDLRDLITGLQRDKLNYHVLPIWFTAVDVEAETKNVAEAEARSLREEQQLDQRRKDDQLRAELQRRQSGEEKRDRQDKLQKENGALARGLQELITDRIKEFAEKSDRADRTYVRQWWPTMATWYLEQIANDWELESVASELRDYGTVKWKNRILEAGFVALTFKVKNRALGEHQQKCFTVGYIADREFEVARDPIAVPCEDEVAINRYRTARDFSSKWLAN</sequence>